<organism evidence="1 2">
    <name type="scientific">Salisediminibacterium beveridgei</name>
    <dbReference type="NCBI Taxonomy" id="632773"/>
    <lineage>
        <taxon>Bacteria</taxon>
        <taxon>Bacillati</taxon>
        <taxon>Bacillota</taxon>
        <taxon>Bacilli</taxon>
        <taxon>Bacillales</taxon>
        <taxon>Bacillaceae</taxon>
        <taxon>Salisediminibacterium</taxon>
    </lineage>
</organism>
<dbReference type="RefSeq" id="WP_084007326.1">
    <property type="nucleotide sequence ID" value="NZ_CP012502.1"/>
</dbReference>
<accession>A0A1D7QWA6</accession>
<evidence type="ECO:0000313" key="1">
    <source>
        <dbReference type="EMBL" id="AOM83294.1"/>
    </source>
</evidence>
<dbReference type="InterPro" id="IPR010368">
    <property type="entry name" value="Com_YlbF"/>
</dbReference>
<dbReference type="EMBL" id="CP012502">
    <property type="protein sequence ID" value="AOM83294.1"/>
    <property type="molecule type" value="Genomic_DNA"/>
</dbReference>
<dbReference type="PANTHER" id="PTHR38448:SF2">
    <property type="entry name" value="REGULATORY PROTEIN YLBF"/>
    <property type="match status" value="1"/>
</dbReference>
<proteinExistence type="predicted"/>
<dbReference type="InterPro" id="IPR023378">
    <property type="entry name" value="YheA/YmcA-like_dom_sf"/>
</dbReference>
<dbReference type="Gene3D" id="1.20.1500.10">
    <property type="entry name" value="YheA/YmcA-like"/>
    <property type="match status" value="1"/>
</dbReference>
<keyword evidence="2" id="KW-1185">Reference proteome</keyword>
<protein>
    <submittedName>
        <fullName evidence="1">ComK regulator</fullName>
    </submittedName>
</protein>
<dbReference type="InterPro" id="IPR052767">
    <property type="entry name" value="Bact_com_dev_regulator"/>
</dbReference>
<dbReference type="PANTHER" id="PTHR38448">
    <property type="entry name" value="REGULATORY PROTEIN YLBF-RELATED"/>
    <property type="match status" value="1"/>
</dbReference>
<name>A0A1D7QWA6_9BACI</name>
<dbReference type="OrthoDB" id="2157513at2"/>
<dbReference type="Proteomes" id="UP000094463">
    <property type="component" value="Chromosome"/>
</dbReference>
<sequence>MTTAMITNVDVLMASDELNELVLHSEIYHSYIESKKEVQNTDSCRQLLHKFNEKKVAYDEVQRFGKYHPDFHTVTREIRELKRQVDTDPVIHSFKEAEKALEALLDEISETLAASVSSDIKVPTGNPFFESGCSGGCGTGGSCGCG</sequence>
<reference evidence="1 2" key="1">
    <citation type="submission" date="2015-08" db="EMBL/GenBank/DDBJ databases">
        <title>The complete genome sequence of Bacillus beveridgei MLTeJB.</title>
        <authorList>
            <person name="Hanson T.E."/>
            <person name="Mesa C."/>
            <person name="Basesman S.M."/>
            <person name="Oremland R.S."/>
        </authorList>
    </citation>
    <scope>NUCLEOTIDE SEQUENCE [LARGE SCALE GENOMIC DNA]</scope>
    <source>
        <strain evidence="1 2">MLTeJB</strain>
    </source>
</reference>
<dbReference type="AlphaFoldDB" id="A0A1D7QWA6"/>
<dbReference type="PATRIC" id="fig|632773.3.peg.2023"/>
<evidence type="ECO:0000313" key="2">
    <source>
        <dbReference type="Proteomes" id="UP000094463"/>
    </source>
</evidence>
<dbReference type="STRING" id="632773.BBEV_1933"/>
<dbReference type="SUPFAM" id="SSF158622">
    <property type="entry name" value="YheA/YmcA-like"/>
    <property type="match status" value="1"/>
</dbReference>
<dbReference type="KEGG" id="bbev:BBEV_1933"/>
<gene>
    <name evidence="1" type="ORF">BBEV_1933</name>
</gene>
<dbReference type="Pfam" id="PF06133">
    <property type="entry name" value="Com_YlbF"/>
    <property type="match status" value="1"/>
</dbReference>